<evidence type="ECO:0000259" key="1">
    <source>
        <dbReference type="Pfam" id="PF00501"/>
    </source>
</evidence>
<dbReference type="Gene3D" id="3.30.300.30">
    <property type="match status" value="1"/>
</dbReference>
<evidence type="ECO:0000313" key="4">
    <source>
        <dbReference type="Proteomes" id="UP000321157"/>
    </source>
</evidence>
<dbReference type="EMBL" id="BJXX01000048">
    <property type="protein sequence ID" value="GEN33597.1"/>
    <property type="molecule type" value="Genomic_DNA"/>
</dbReference>
<dbReference type="AlphaFoldDB" id="A0A511V3V7"/>
<evidence type="ECO:0000313" key="3">
    <source>
        <dbReference type="EMBL" id="GEN33597.1"/>
    </source>
</evidence>
<comment type="caution">
    <text evidence="3">The sequence shown here is derived from an EMBL/GenBank/DDBJ whole genome shotgun (WGS) entry which is preliminary data.</text>
</comment>
<dbReference type="Gene3D" id="3.40.50.12780">
    <property type="entry name" value="N-terminal domain of ligase-like"/>
    <property type="match status" value="1"/>
</dbReference>
<dbReference type="PROSITE" id="PS00455">
    <property type="entry name" value="AMP_BINDING"/>
    <property type="match status" value="1"/>
</dbReference>
<dbReference type="Pfam" id="PF13193">
    <property type="entry name" value="AMP-binding_C"/>
    <property type="match status" value="1"/>
</dbReference>
<dbReference type="InterPro" id="IPR025110">
    <property type="entry name" value="AMP-bd_C"/>
</dbReference>
<organism evidence="3 4">
    <name type="scientific">Aneurinibacillus danicus</name>
    <dbReference type="NCBI Taxonomy" id="267746"/>
    <lineage>
        <taxon>Bacteria</taxon>
        <taxon>Bacillati</taxon>
        <taxon>Bacillota</taxon>
        <taxon>Bacilli</taxon>
        <taxon>Bacillales</taxon>
        <taxon>Paenibacillaceae</taxon>
        <taxon>Aneurinibacillus group</taxon>
        <taxon>Aneurinibacillus</taxon>
    </lineage>
</organism>
<keyword evidence="3" id="KW-0436">Ligase</keyword>
<protein>
    <submittedName>
        <fullName evidence="3">Long-chain-fatty-acid--CoA ligase</fullName>
    </submittedName>
</protein>
<dbReference type="PANTHER" id="PTHR43767">
    <property type="entry name" value="LONG-CHAIN-FATTY-ACID--COA LIGASE"/>
    <property type="match status" value="1"/>
</dbReference>
<reference evidence="3 4" key="1">
    <citation type="submission" date="2019-07" db="EMBL/GenBank/DDBJ databases">
        <title>Whole genome shotgun sequence of Aneurinibacillus danicus NBRC 102444.</title>
        <authorList>
            <person name="Hosoyama A."/>
            <person name="Uohara A."/>
            <person name="Ohji S."/>
            <person name="Ichikawa N."/>
        </authorList>
    </citation>
    <scope>NUCLEOTIDE SEQUENCE [LARGE SCALE GENOMIC DNA]</scope>
    <source>
        <strain evidence="3 4">NBRC 102444</strain>
    </source>
</reference>
<name>A0A511V3V7_9BACL</name>
<dbReference type="InterPro" id="IPR020845">
    <property type="entry name" value="AMP-binding_CS"/>
</dbReference>
<dbReference type="NCBIfam" id="NF006181">
    <property type="entry name" value="PRK08314.1"/>
    <property type="match status" value="1"/>
</dbReference>
<dbReference type="PANTHER" id="PTHR43767:SF1">
    <property type="entry name" value="NONRIBOSOMAL PEPTIDE SYNTHASE PES1 (EUROFUNG)-RELATED"/>
    <property type="match status" value="1"/>
</dbReference>
<keyword evidence="4" id="KW-1185">Reference proteome</keyword>
<dbReference type="SUPFAM" id="SSF56801">
    <property type="entry name" value="Acetyl-CoA synthetase-like"/>
    <property type="match status" value="1"/>
</dbReference>
<dbReference type="Proteomes" id="UP000321157">
    <property type="component" value="Unassembled WGS sequence"/>
</dbReference>
<dbReference type="InterPro" id="IPR050237">
    <property type="entry name" value="ATP-dep_AMP-bd_enzyme"/>
</dbReference>
<dbReference type="InterPro" id="IPR000873">
    <property type="entry name" value="AMP-dep_synth/lig_dom"/>
</dbReference>
<gene>
    <name evidence="3" type="ORF">ADA01nite_10570</name>
</gene>
<proteinExistence type="predicted"/>
<feature type="domain" description="AMP-binding enzyme C-terminal" evidence="2">
    <location>
        <begin position="463"/>
        <end position="540"/>
    </location>
</feature>
<sequence>MMVRAHFAHWPTHISTTLSVPETTIVDNLEVTARRYPDKTAILYYGTSFSYRTLLEEVNRMAAYLLHIGVKKGDRLLLYMQNSPQFMIAYYAILRAGGVVVPINPMNITEELAHYIEDGEIRTGFVSQELYERITPLLASSSLERLILATYSDYCASTAEEVPNIVKAPRMIVSSPHVTPWTEAMALEVKAGPFPETSARDLAVLPYTSGTTGKPKGCMHTHKSVQANIVSTAFWSPMSPETTVLTTLPLFHVTGMVHSMHAPIYIGATMVVMTRWDRNTAALLIERHRCTHWTVISTMVVDFLANPRLGDYDISSLEVINGGGAPLPEAVGEKLYQVTGIRFAEGYGLSETMAQTHFNPIDRPKLQCLGVPAFDVDARIIDPETLEERGPNEEGEIIVNGPQVFEGYWQRPEENESAFIELDGKRFFRTGDIARYDEEGYFFIVDRVKRMINASGFKVWPSEVESILYKHPAIQQACVIGVPDERKGEEIKAYVVLHEDKRGLVDESEIIDWAQEHMAAYKYPRIIEFVEALPVSGSGKILWRKLQEAEWNRAGK</sequence>
<evidence type="ECO:0000259" key="2">
    <source>
        <dbReference type="Pfam" id="PF13193"/>
    </source>
</evidence>
<dbReference type="Pfam" id="PF00501">
    <property type="entry name" value="AMP-binding"/>
    <property type="match status" value="1"/>
</dbReference>
<feature type="domain" description="AMP-dependent synthetase/ligase" evidence="1">
    <location>
        <begin position="30"/>
        <end position="409"/>
    </location>
</feature>
<accession>A0A511V3V7</accession>
<dbReference type="InterPro" id="IPR045851">
    <property type="entry name" value="AMP-bd_C_sf"/>
</dbReference>
<dbReference type="GO" id="GO:0016878">
    <property type="term" value="F:acid-thiol ligase activity"/>
    <property type="evidence" value="ECO:0007669"/>
    <property type="project" value="UniProtKB-ARBA"/>
</dbReference>
<dbReference type="InterPro" id="IPR042099">
    <property type="entry name" value="ANL_N_sf"/>
</dbReference>